<feature type="transmembrane region" description="Helical" evidence="6">
    <location>
        <begin position="394"/>
        <end position="413"/>
    </location>
</feature>
<sequence length="421" mass="45146">MSSPTPDAAPIKGRYLALFALIVVYTFNFLDRQIISILKDPIAQELGLSDTQLGLMGGLAFALLYTTLAIPVAWLADRTSRVWIMTTALAVWSGFTALCGLAQNFTHLFIARMGVGVGEAGGVAPAYSLIADYFPPKQRAKALAIYSFGIPVGSAAGVLFGGLLAAKVDWRFAFIAIGLAGILIAPLFRLMVKDPPRGRYDAAAGKPLGFIAACKLAFAKPTFWLLSFGAACSSMVSYGFMYWLPTFLSRSLHLDLVSRSWFLAALLFIGGVAGMALGGVLGDKLGQKSKRAYPLIPCVAFIISVPLYALGVLATTPETAFALFLLPQALGLMWLGPVLTAVQHLGPGHSRTMISSLFLLINNLIGIAVGTWFFGAASDYLKPLYGDASIKYAFLAGLSFYVLAAILLFFASLRIRRDWVD</sequence>
<feature type="transmembrane region" description="Helical" evidence="6">
    <location>
        <begin position="320"/>
        <end position="342"/>
    </location>
</feature>
<dbReference type="PANTHER" id="PTHR23505">
    <property type="entry name" value="SPINSTER"/>
    <property type="match status" value="1"/>
</dbReference>
<comment type="subcellular location">
    <subcellularLocation>
        <location evidence="1">Membrane</location>
        <topology evidence="1">Multi-pass membrane protein</topology>
    </subcellularLocation>
</comment>
<dbReference type="PROSITE" id="PS50850">
    <property type="entry name" value="MFS"/>
    <property type="match status" value="1"/>
</dbReference>
<dbReference type="InterPro" id="IPR011701">
    <property type="entry name" value="MFS"/>
</dbReference>
<evidence type="ECO:0000256" key="4">
    <source>
        <dbReference type="ARBA" id="ARBA00022989"/>
    </source>
</evidence>
<dbReference type="RefSeq" id="WP_126423097.1">
    <property type="nucleotide sequence ID" value="NZ_AP018828.1"/>
</dbReference>
<dbReference type="EMBL" id="AP018828">
    <property type="protein sequence ID" value="BBF81627.1"/>
    <property type="molecule type" value="Genomic_DNA"/>
</dbReference>
<dbReference type="PANTHER" id="PTHR23505:SF79">
    <property type="entry name" value="PROTEIN SPINSTER"/>
    <property type="match status" value="1"/>
</dbReference>
<dbReference type="GO" id="GO:0016020">
    <property type="term" value="C:membrane"/>
    <property type="evidence" value="ECO:0007669"/>
    <property type="project" value="UniProtKB-SubCell"/>
</dbReference>
<evidence type="ECO:0000313" key="8">
    <source>
        <dbReference type="EMBL" id="BBF81627.1"/>
    </source>
</evidence>
<evidence type="ECO:0000256" key="1">
    <source>
        <dbReference type="ARBA" id="ARBA00004141"/>
    </source>
</evidence>
<dbReference type="Proteomes" id="UP000278756">
    <property type="component" value="Chromosome 2"/>
</dbReference>
<reference evidence="9" key="1">
    <citation type="journal article" date="2017" name="Biotechnol. Biofuels">
        <title>Evaluation of environmental bacterial communities as a factor affecting the growth of duckweed Lemna minor.</title>
        <authorList>
            <person name="Ishizawa H."/>
            <person name="Kuroda M."/>
            <person name="Morikawa M."/>
            <person name="Ike M."/>
        </authorList>
    </citation>
    <scope>NUCLEOTIDE SEQUENCE [LARGE SCALE GENOMIC DNA]</scope>
    <source>
        <strain evidence="9">M6</strain>
    </source>
</reference>
<dbReference type="InterPro" id="IPR044770">
    <property type="entry name" value="MFS_spinster-like"/>
</dbReference>
<gene>
    <name evidence="8" type="ORF">EM6_2229</name>
</gene>
<feature type="transmembrane region" description="Helical" evidence="6">
    <location>
        <begin position="293"/>
        <end position="314"/>
    </location>
</feature>
<dbReference type="Gene3D" id="1.20.1250.20">
    <property type="entry name" value="MFS general substrate transporter like domains"/>
    <property type="match status" value="2"/>
</dbReference>
<feature type="transmembrane region" description="Helical" evidence="6">
    <location>
        <begin position="261"/>
        <end position="281"/>
    </location>
</feature>
<evidence type="ECO:0000259" key="7">
    <source>
        <dbReference type="PROSITE" id="PS50850"/>
    </source>
</evidence>
<reference evidence="9" key="2">
    <citation type="journal article" date="2017" name="Plant Physiol. Biochem.">
        <title>Differential oxidative and antioxidative response of duckweed Lemna minor toward plant growth promoting/inhibiting bacteria.</title>
        <authorList>
            <person name="Ishizawa H."/>
            <person name="Kuroda M."/>
            <person name="Morikawa M."/>
            <person name="Ike M."/>
        </authorList>
    </citation>
    <scope>NUCLEOTIDE SEQUENCE [LARGE SCALE GENOMIC DNA]</scope>
    <source>
        <strain evidence="9">M6</strain>
    </source>
</reference>
<dbReference type="InterPro" id="IPR020846">
    <property type="entry name" value="MFS_dom"/>
</dbReference>
<dbReference type="AlphaFoldDB" id="A0A3G9G4D9"/>
<evidence type="ECO:0000256" key="6">
    <source>
        <dbReference type="SAM" id="Phobius"/>
    </source>
</evidence>
<organism evidence="8 9">
    <name type="scientific">Asticcacaulis excentricus</name>
    <dbReference type="NCBI Taxonomy" id="78587"/>
    <lineage>
        <taxon>Bacteria</taxon>
        <taxon>Pseudomonadati</taxon>
        <taxon>Pseudomonadota</taxon>
        <taxon>Alphaproteobacteria</taxon>
        <taxon>Caulobacterales</taxon>
        <taxon>Caulobacteraceae</taxon>
        <taxon>Asticcacaulis</taxon>
    </lineage>
</organism>
<protein>
    <submittedName>
        <fullName evidence="8">Major facilitator family transporter</fullName>
    </submittedName>
</protein>
<dbReference type="GO" id="GO:0022857">
    <property type="term" value="F:transmembrane transporter activity"/>
    <property type="evidence" value="ECO:0007669"/>
    <property type="project" value="InterPro"/>
</dbReference>
<feature type="transmembrane region" description="Helical" evidence="6">
    <location>
        <begin position="223"/>
        <end position="241"/>
    </location>
</feature>
<evidence type="ECO:0000256" key="3">
    <source>
        <dbReference type="ARBA" id="ARBA00022692"/>
    </source>
</evidence>
<proteinExistence type="predicted"/>
<dbReference type="InterPro" id="IPR036259">
    <property type="entry name" value="MFS_trans_sf"/>
</dbReference>
<name>A0A3G9G4D9_9CAUL</name>
<keyword evidence="3 6" id="KW-0812">Transmembrane</keyword>
<feature type="transmembrane region" description="Helical" evidence="6">
    <location>
        <begin position="51"/>
        <end position="76"/>
    </location>
</feature>
<feature type="transmembrane region" description="Helical" evidence="6">
    <location>
        <begin position="82"/>
        <end position="102"/>
    </location>
</feature>
<feature type="domain" description="Major facilitator superfamily (MFS) profile" evidence="7">
    <location>
        <begin position="17"/>
        <end position="416"/>
    </location>
</feature>
<feature type="transmembrane region" description="Helical" evidence="6">
    <location>
        <begin position="172"/>
        <end position="192"/>
    </location>
</feature>
<keyword evidence="5 6" id="KW-0472">Membrane</keyword>
<dbReference type="Pfam" id="PF07690">
    <property type="entry name" value="MFS_1"/>
    <property type="match status" value="1"/>
</dbReference>
<feature type="transmembrane region" description="Helical" evidence="6">
    <location>
        <begin position="143"/>
        <end position="166"/>
    </location>
</feature>
<accession>A0A3G9G4D9</accession>
<keyword evidence="2" id="KW-0813">Transport</keyword>
<feature type="transmembrane region" description="Helical" evidence="6">
    <location>
        <begin position="12"/>
        <end position="30"/>
    </location>
</feature>
<dbReference type="SUPFAM" id="SSF103473">
    <property type="entry name" value="MFS general substrate transporter"/>
    <property type="match status" value="1"/>
</dbReference>
<evidence type="ECO:0000256" key="5">
    <source>
        <dbReference type="ARBA" id="ARBA00023136"/>
    </source>
</evidence>
<dbReference type="CDD" id="cd17328">
    <property type="entry name" value="MFS_spinster_like"/>
    <property type="match status" value="1"/>
</dbReference>
<feature type="transmembrane region" description="Helical" evidence="6">
    <location>
        <begin position="354"/>
        <end position="374"/>
    </location>
</feature>
<dbReference type="OrthoDB" id="7497327at2"/>
<keyword evidence="4 6" id="KW-1133">Transmembrane helix</keyword>
<evidence type="ECO:0000256" key="2">
    <source>
        <dbReference type="ARBA" id="ARBA00022448"/>
    </source>
</evidence>
<evidence type="ECO:0000313" key="9">
    <source>
        <dbReference type="Proteomes" id="UP000278756"/>
    </source>
</evidence>